<accession>A0A8H3JB92</accession>
<dbReference type="Pfam" id="PF00010">
    <property type="entry name" value="HLH"/>
    <property type="match status" value="1"/>
</dbReference>
<dbReference type="InterPro" id="IPR011598">
    <property type="entry name" value="bHLH_dom"/>
</dbReference>
<name>A0A8H3JB92_9LECA</name>
<feature type="compositionally biased region" description="Polar residues" evidence="1">
    <location>
        <begin position="70"/>
        <end position="92"/>
    </location>
</feature>
<feature type="compositionally biased region" description="Polar residues" evidence="1">
    <location>
        <begin position="203"/>
        <end position="212"/>
    </location>
</feature>
<evidence type="ECO:0000256" key="1">
    <source>
        <dbReference type="SAM" id="MobiDB-lite"/>
    </source>
</evidence>
<dbReference type="OrthoDB" id="2133190at2759"/>
<feature type="region of interest" description="Disordered" evidence="1">
    <location>
        <begin position="125"/>
        <end position="159"/>
    </location>
</feature>
<feature type="region of interest" description="Disordered" evidence="1">
    <location>
        <begin position="174"/>
        <end position="217"/>
    </location>
</feature>
<sequence>MADFPFDHSTDDTSSPDSPYPAKSSDTPQSYAPFPQFEIHSAKSDFPMPTSHETKWLDFDEMSKDCYFPNTRSSPVDVPTYSQPRWNDASNPSRLGSIKSDNFALSNCHHIELAKITEYEPWSITQPANRQDGAKKPTRLYPPTSSSCQQDTPLSPSLKQEYTSHPTLLIAQVNSANGKPPSHPASSQTPIHPKRRMSAAGTPETSPSTSVTDPGIPVQEVHMVEPREKAAAKISHSITERKYRESLNSKIRQLDQTLSSTRNPKDQAQNFDGQDKRCVETPVKARKADVLNAAMRYVKQAEHDSEARTQEIEFLRLRVAALEKLVNCGDCALLKQFAGQQMNHPTDF</sequence>
<feature type="region of interest" description="Disordered" evidence="1">
    <location>
        <begin position="1"/>
        <end position="46"/>
    </location>
</feature>
<dbReference type="Gene3D" id="4.10.280.10">
    <property type="entry name" value="Helix-loop-helix DNA-binding domain"/>
    <property type="match status" value="1"/>
</dbReference>
<comment type="caution">
    <text evidence="3">The sequence shown here is derived from an EMBL/GenBank/DDBJ whole genome shotgun (WGS) entry which is preliminary data.</text>
</comment>
<reference evidence="3" key="1">
    <citation type="submission" date="2021-03" db="EMBL/GenBank/DDBJ databases">
        <authorList>
            <person name="Tagirdzhanova G."/>
        </authorList>
    </citation>
    <scope>NUCLEOTIDE SEQUENCE</scope>
</reference>
<feature type="compositionally biased region" description="Low complexity" evidence="1">
    <location>
        <begin position="12"/>
        <end position="21"/>
    </location>
</feature>
<evidence type="ECO:0000259" key="2">
    <source>
        <dbReference type="PROSITE" id="PS50888"/>
    </source>
</evidence>
<feature type="region of interest" description="Disordered" evidence="1">
    <location>
        <begin position="68"/>
        <end position="92"/>
    </location>
</feature>
<dbReference type="InterPro" id="IPR036638">
    <property type="entry name" value="HLH_DNA-bd_sf"/>
</dbReference>
<dbReference type="AlphaFoldDB" id="A0A8H3JB92"/>
<dbReference type="PANTHER" id="PTHR47336">
    <property type="entry name" value="TRANSCRIPTION FACTOR HMS1-RELATED"/>
    <property type="match status" value="1"/>
</dbReference>
<keyword evidence="4" id="KW-1185">Reference proteome</keyword>
<dbReference type="EMBL" id="CAJPDR010001314">
    <property type="protein sequence ID" value="CAF9943814.1"/>
    <property type="molecule type" value="Genomic_DNA"/>
</dbReference>
<evidence type="ECO:0000313" key="3">
    <source>
        <dbReference type="EMBL" id="CAF9943814.1"/>
    </source>
</evidence>
<feature type="compositionally biased region" description="Polar residues" evidence="1">
    <location>
        <begin position="254"/>
        <end position="272"/>
    </location>
</feature>
<feature type="compositionally biased region" description="Polar residues" evidence="1">
    <location>
        <begin position="143"/>
        <end position="159"/>
    </location>
</feature>
<protein>
    <recommendedName>
        <fullName evidence="2">BHLH domain-containing protein</fullName>
    </recommendedName>
</protein>
<dbReference type="SUPFAM" id="SSF47459">
    <property type="entry name" value="HLH, helix-loop-helix DNA-binding domain"/>
    <property type="match status" value="1"/>
</dbReference>
<proteinExistence type="predicted"/>
<dbReference type="PANTHER" id="PTHR47336:SF2">
    <property type="entry name" value="TRANSCRIPTION FACTOR HMS1-RELATED"/>
    <property type="match status" value="1"/>
</dbReference>
<organism evidence="3 4">
    <name type="scientific">Alectoria fallacina</name>
    <dbReference type="NCBI Taxonomy" id="1903189"/>
    <lineage>
        <taxon>Eukaryota</taxon>
        <taxon>Fungi</taxon>
        <taxon>Dikarya</taxon>
        <taxon>Ascomycota</taxon>
        <taxon>Pezizomycotina</taxon>
        <taxon>Lecanoromycetes</taxon>
        <taxon>OSLEUM clade</taxon>
        <taxon>Lecanoromycetidae</taxon>
        <taxon>Lecanorales</taxon>
        <taxon>Lecanorineae</taxon>
        <taxon>Parmeliaceae</taxon>
        <taxon>Alectoria</taxon>
    </lineage>
</organism>
<feature type="domain" description="BHLH" evidence="2">
    <location>
        <begin position="231"/>
        <end position="301"/>
    </location>
</feature>
<feature type="region of interest" description="Disordered" evidence="1">
    <location>
        <begin position="254"/>
        <end position="274"/>
    </location>
</feature>
<feature type="compositionally biased region" description="Basic and acidic residues" evidence="1">
    <location>
        <begin position="1"/>
        <end position="11"/>
    </location>
</feature>
<gene>
    <name evidence="3" type="ORF">ALECFALPRED_001398</name>
</gene>
<evidence type="ECO:0000313" key="4">
    <source>
        <dbReference type="Proteomes" id="UP000664203"/>
    </source>
</evidence>
<dbReference type="Proteomes" id="UP000664203">
    <property type="component" value="Unassembled WGS sequence"/>
</dbReference>
<dbReference type="PROSITE" id="PS50888">
    <property type="entry name" value="BHLH"/>
    <property type="match status" value="1"/>
</dbReference>
<dbReference type="GO" id="GO:0046983">
    <property type="term" value="F:protein dimerization activity"/>
    <property type="evidence" value="ECO:0007669"/>
    <property type="project" value="InterPro"/>
</dbReference>
<dbReference type="InterPro" id="IPR052099">
    <property type="entry name" value="Regulatory_TF_Diverse"/>
</dbReference>